<dbReference type="Proteomes" id="UP000178771">
    <property type="component" value="Unassembled WGS sequence"/>
</dbReference>
<evidence type="ECO:0000313" key="3">
    <source>
        <dbReference type="Proteomes" id="UP000178771"/>
    </source>
</evidence>
<dbReference type="AlphaFoldDB" id="A0A1F4V225"/>
<keyword evidence="1" id="KW-0812">Transmembrane</keyword>
<feature type="transmembrane region" description="Helical" evidence="1">
    <location>
        <begin position="98"/>
        <end position="115"/>
    </location>
</feature>
<protein>
    <submittedName>
        <fullName evidence="2">Uncharacterized protein</fullName>
    </submittedName>
</protein>
<keyword evidence="1" id="KW-0472">Membrane</keyword>
<evidence type="ECO:0000313" key="2">
    <source>
        <dbReference type="EMBL" id="OGC51209.1"/>
    </source>
</evidence>
<dbReference type="EMBL" id="MEVH01000028">
    <property type="protein sequence ID" value="OGC51209.1"/>
    <property type="molecule type" value="Genomic_DNA"/>
</dbReference>
<evidence type="ECO:0000256" key="1">
    <source>
        <dbReference type="SAM" id="Phobius"/>
    </source>
</evidence>
<gene>
    <name evidence="2" type="ORF">A2982_01835</name>
</gene>
<keyword evidence="1" id="KW-1133">Transmembrane helix</keyword>
<feature type="transmembrane region" description="Helical" evidence="1">
    <location>
        <begin position="58"/>
        <end position="77"/>
    </location>
</feature>
<name>A0A1F4V225_UNCKA</name>
<sequence length="139" mass="14993">MKRLKYVFYTVLPVVLGFLSASRVYGAIDASDLDVKTSIGNIENLAQVFVFAFNLLRYVGWAGVILGIGWAIFALIYKLFGTESEETMKAVSGNITKAVIIVICGILLLSAGFIVKNVGSLLGVPDPEELFSVPEELSG</sequence>
<organism evidence="2 3">
    <name type="scientific">candidate division WWE3 bacterium RIFCSPLOWO2_01_FULL_39_13</name>
    <dbReference type="NCBI Taxonomy" id="1802624"/>
    <lineage>
        <taxon>Bacteria</taxon>
        <taxon>Katanobacteria</taxon>
    </lineage>
</organism>
<comment type="caution">
    <text evidence="2">The sequence shown here is derived from an EMBL/GenBank/DDBJ whole genome shotgun (WGS) entry which is preliminary data.</text>
</comment>
<reference evidence="2 3" key="1">
    <citation type="journal article" date="2016" name="Nat. Commun.">
        <title>Thousands of microbial genomes shed light on interconnected biogeochemical processes in an aquifer system.</title>
        <authorList>
            <person name="Anantharaman K."/>
            <person name="Brown C.T."/>
            <person name="Hug L.A."/>
            <person name="Sharon I."/>
            <person name="Castelle C.J."/>
            <person name="Probst A.J."/>
            <person name="Thomas B.C."/>
            <person name="Singh A."/>
            <person name="Wilkins M.J."/>
            <person name="Karaoz U."/>
            <person name="Brodie E.L."/>
            <person name="Williams K.H."/>
            <person name="Hubbard S.S."/>
            <person name="Banfield J.F."/>
        </authorList>
    </citation>
    <scope>NUCLEOTIDE SEQUENCE [LARGE SCALE GENOMIC DNA]</scope>
</reference>
<proteinExistence type="predicted"/>
<accession>A0A1F4V225</accession>